<sequence>MSPVPTRPTSPYADVDMADSADPDAVSVLFVCLGNICRSPMAEGAFRRTVNNAGYAAKFRKIDSCGTAAYHSGEHADPRTLQILAKNSIRLDHLARQLQTSDFKNFDYILAMDNSNLRDINRVKPKDSTAKVRLFGHYGSRKDEQVEDPYYGGQSGFEKNYKQIVDFTKRFLVEEFNADISTDS</sequence>
<keyword evidence="6" id="KW-0904">Protein phosphatase</keyword>
<dbReference type="PANTHER" id="PTHR11717:SF7">
    <property type="entry name" value="LOW MOLECULAR WEIGHT PHOSPHOTYROSINE PROTEIN PHOSPHATASE"/>
    <property type="match status" value="1"/>
</dbReference>
<comment type="catalytic activity">
    <reaction evidence="1">
        <text>a phosphate monoester + H2O = an alcohol + phosphate</text>
        <dbReference type="Rhea" id="RHEA:15017"/>
        <dbReference type="ChEBI" id="CHEBI:15377"/>
        <dbReference type="ChEBI" id="CHEBI:30879"/>
        <dbReference type="ChEBI" id="CHEBI:43474"/>
        <dbReference type="ChEBI" id="CHEBI:67140"/>
        <dbReference type="EC" id="3.1.3.2"/>
    </reaction>
</comment>
<dbReference type="PRINTS" id="PR00720">
    <property type="entry name" value="MAMMALPTPASE"/>
</dbReference>
<dbReference type="FunFam" id="3.40.50.2300:FF:000105">
    <property type="entry name" value="Low molecular weight phosphotyrosine protein"/>
    <property type="match status" value="1"/>
</dbReference>
<reference evidence="10 11" key="1">
    <citation type="journal article" date="2018" name="Nat. Ecol. Evol.">
        <title>Pezizomycetes genomes reveal the molecular basis of ectomycorrhizal truffle lifestyle.</title>
        <authorList>
            <person name="Murat C."/>
            <person name="Payen T."/>
            <person name="Noel B."/>
            <person name="Kuo A."/>
            <person name="Morin E."/>
            <person name="Chen J."/>
            <person name="Kohler A."/>
            <person name="Krizsan K."/>
            <person name="Balestrini R."/>
            <person name="Da Silva C."/>
            <person name="Montanini B."/>
            <person name="Hainaut M."/>
            <person name="Levati E."/>
            <person name="Barry K.W."/>
            <person name="Belfiori B."/>
            <person name="Cichocki N."/>
            <person name="Clum A."/>
            <person name="Dockter R.B."/>
            <person name="Fauchery L."/>
            <person name="Guy J."/>
            <person name="Iotti M."/>
            <person name="Le Tacon F."/>
            <person name="Lindquist E.A."/>
            <person name="Lipzen A."/>
            <person name="Malagnac F."/>
            <person name="Mello A."/>
            <person name="Molinier V."/>
            <person name="Miyauchi S."/>
            <person name="Poulain J."/>
            <person name="Riccioni C."/>
            <person name="Rubini A."/>
            <person name="Sitrit Y."/>
            <person name="Splivallo R."/>
            <person name="Traeger S."/>
            <person name="Wang M."/>
            <person name="Zifcakova L."/>
            <person name="Wipf D."/>
            <person name="Zambonelli A."/>
            <person name="Paolocci F."/>
            <person name="Nowrousian M."/>
            <person name="Ottonello S."/>
            <person name="Baldrian P."/>
            <person name="Spatafora J.W."/>
            <person name="Henrissat B."/>
            <person name="Nagy L.G."/>
            <person name="Aury J.M."/>
            <person name="Wincker P."/>
            <person name="Grigoriev I.V."/>
            <person name="Bonfante P."/>
            <person name="Martin F.M."/>
        </authorList>
    </citation>
    <scope>NUCLEOTIDE SEQUENCE [LARGE SCALE GENOMIC DNA]</scope>
    <source>
        <strain evidence="10 11">CCBAS932</strain>
    </source>
</reference>
<evidence type="ECO:0000259" key="9">
    <source>
        <dbReference type="SMART" id="SM00226"/>
    </source>
</evidence>
<evidence type="ECO:0000256" key="3">
    <source>
        <dbReference type="ARBA" id="ARBA00011063"/>
    </source>
</evidence>
<dbReference type="PRINTS" id="PR00719">
    <property type="entry name" value="LMWPTPASE"/>
</dbReference>
<evidence type="ECO:0000256" key="7">
    <source>
        <dbReference type="ARBA" id="ARBA00051722"/>
    </source>
</evidence>
<dbReference type="InterPro" id="IPR036196">
    <property type="entry name" value="Ptyr_pPase_sf"/>
</dbReference>
<gene>
    <name evidence="10" type="ORF">P167DRAFT_535041</name>
</gene>
<proteinExistence type="inferred from homology"/>
<dbReference type="InterPro" id="IPR023485">
    <property type="entry name" value="Ptyr_pPase"/>
</dbReference>
<feature type="active site" description="Nucleophile" evidence="8">
    <location>
        <position position="32"/>
    </location>
</feature>
<keyword evidence="4" id="KW-0963">Cytoplasm</keyword>
<dbReference type="GO" id="GO:0004726">
    <property type="term" value="F:non-membrane spanning protein tyrosine phosphatase activity"/>
    <property type="evidence" value="ECO:0007669"/>
    <property type="project" value="InterPro"/>
</dbReference>
<dbReference type="Proteomes" id="UP000277580">
    <property type="component" value="Unassembled WGS sequence"/>
</dbReference>
<dbReference type="AlphaFoldDB" id="A0A3N4KRV1"/>
<protein>
    <submittedName>
        <fullName evidence="10">LMWPc-domain-containing protein</fullName>
    </submittedName>
</protein>
<feature type="domain" description="Phosphotyrosine protein phosphatase I" evidence="9">
    <location>
        <begin position="26"/>
        <end position="174"/>
    </location>
</feature>
<dbReference type="SUPFAM" id="SSF52788">
    <property type="entry name" value="Phosphotyrosine protein phosphatases I"/>
    <property type="match status" value="1"/>
</dbReference>
<dbReference type="FunCoup" id="A0A3N4KRV1">
    <property type="interactions" value="594"/>
</dbReference>
<dbReference type="InterPro" id="IPR002115">
    <property type="entry name" value="Tyr_Pase_low_mol_wt_mml"/>
</dbReference>
<dbReference type="InterPro" id="IPR017867">
    <property type="entry name" value="Tyr_phospatase_low_mol_wt"/>
</dbReference>
<dbReference type="CDD" id="cd16343">
    <property type="entry name" value="LMWPTP"/>
    <property type="match status" value="1"/>
</dbReference>
<comment type="subcellular location">
    <subcellularLocation>
        <location evidence="2">Cytoplasm</location>
    </subcellularLocation>
</comment>
<evidence type="ECO:0000313" key="11">
    <source>
        <dbReference type="Proteomes" id="UP000277580"/>
    </source>
</evidence>
<dbReference type="Pfam" id="PF01451">
    <property type="entry name" value="LMWPc"/>
    <property type="match status" value="1"/>
</dbReference>
<dbReference type="GO" id="GO:0005737">
    <property type="term" value="C:cytoplasm"/>
    <property type="evidence" value="ECO:0007669"/>
    <property type="project" value="UniProtKB-SubCell"/>
</dbReference>
<evidence type="ECO:0000256" key="5">
    <source>
        <dbReference type="ARBA" id="ARBA00022801"/>
    </source>
</evidence>
<dbReference type="GO" id="GO:0003993">
    <property type="term" value="F:acid phosphatase activity"/>
    <property type="evidence" value="ECO:0007669"/>
    <property type="project" value="UniProtKB-EC"/>
</dbReference>
<comment type="similarity">
    <text evidence="3">Belongs to the low molecular weight phosphotyrosine protein phosphatase family.</text>
</comment>
<dbReference type="SMART" id="SM00226">
    <property type="entry name" value="LMWPc"/>
    <property type="match status" value="1"/>
</dbReference>
<dbReference type="InParanoid" id="A0A3N4KRV1"/>
<keyword evidence="11" id="KW-1185">Reference proteome</keyword>
<feature type="active site" description="Proton donor" evidence="8">
    <location>
        <position position="148"/>
    </location>
</feature>
<organism evidence="10 11">
    <name type="scientific">Morchella conica CCBAS932</name>
    <dbReference type="NCBI Taxonomy" id="1392247"/>
    <lineage>
        <taxon>Eukaryota</taxon>
        <taxon>Fungi</taxon>
        <taxon>Dikarya</taxon>
        <taxon>Ascomycota</taxon>
        <taxon>Pezizomycotina</taxon>
        <taxon>Pezizomycetes</taxon>
        <taxon>Pezizales</taxon>
        <taxon>Morchellaceae</taxon>
        <taxon>Morchella</taxon>
    </lineage>
</organism>
<comment type="catalytic activity">
    <reaction evidence="7">
        <text>O-phospho-L-tyrosyl-[protein] + H2O = L-tyrosyl-[protein] + phosphate</text>
        <dbReference type="Rhea" id="RHEA:10684"/>
        <dbReference type="Rhea" id="RHEA-COMP:10136"/>
        <dbReference type="Rhea" id="RHEA-COMP:20101"/>
        <dbReference type="ChEBI" id="CHEBI:15377"/>
        <dbReference type="ChEBI" id="CHEBI:43474"/>
        <dbReference type="ChEBI" id="CHEBI:46858"/>
        <dbReference type="ChEBI" id="CHEBI:61978"/>
        <dbReference type="EC" id="3.1.3.48"/>
    </reaction>
</comment>
<name>A0A3N4KRV1_9PEZI</name>
<dbReference type="PANTHER" id="PTHR11717">
    <property type="entry name" value="LOW MOLECULAR WEIGHT PROTEIN TYROSINE PHOSPHATASE"/>
    <property type="match status" value="1"/>
</dbReference>
<evidence type="ECO:0000256" key="4">
    <source>
        <dbReference type="ARBA" id="ARBA00022490"/>
    </source>
</evidence>
<evidence type="ECO:0000313" key="10">
    <source>
        <dbReference type="EMBL" id="RPB13334.1"/>
    </source>
</evidence>
<evidence type="ECO:0000256" key="1">
    <source>
        <dbReference type="ARBA" id="ARBA00000032"/>
    </source>
</evidence>
<dbReference type="STRING" id="1392247.A0A3N4KRV1"/>
<evidence type="ECO:0000256" key="6">
    <source>
        <dbReference type="ARBA" id="ARBA00022912"/>
    </source>
</evidence>
<dbReference type="EMBL" id="ML119123">
    <property type="protein sequence ID" value="RPB13334.1"/>
    <property type="molecule type" value="Genomic_DNA"/>
</dbReference>
<dbReference type="Gene3D" id="3.40.50.2300">
    <property type="match status" value="1"/>
</dbReference>
<feature type="active site" evidence="8">
    <location>
        <position position="38"/>
    </location>
</feature>
<dbReference type="InterPro" id="IPR050438">
    <property type="entry name" value="LMW_PTPase"/>
</dbReference>
<dbReference type="OrthoDB" id="3388at2759"/>
<keyword evidence="5" id="KW-0378">Hydrolase</keyword>
<evidence type="ECO:0000256" key="8">
    <source>
        <dbReference type="PIRSR" id="PIRSR617867-1"/>
    </source>
</evidence>
<evidence type="ECO:0000256" key="2">
    <source>
        <dbReference type="ARBA" id="ARBA00004496"/>
    </source>
</evidence>
<accession>A0A3N4KRV1</accession>